<protein>
    <submittedName>
        <fullName evidence="5">Methyl-accepting chemotaxis protein</fullName>
    </submittedName>
</protein>
<reference evidence="5 6" key="1">
    <citation type="submission" date="2021-06" db="EMBL/GenBank/DDBJ databases">
        <authorList>
            <person name="Sun Q."/>
            <person name="Li D."/>
        </authorList>
    </citation>
    <scope>NUCLEOTIDE SEQUENCE [LARGE SCALE GENOMIC DNA]</scope>
    <source>
        <strain evidence="5 6">MSJ-40</strain>
    </source>
</reference>
<dbReference type="CDD" id="cd12913">
    <property type="entry name" value="PDC1_MCP_like"/>
    <property type="match status" value="1"/>
</dbReference>
<keyword evidence="1 2" id="KW-0807">Transducer</keyword>
<dbReference type="PANTHER" id="PTHR32089:SF112">
    <property type="entry name" value="LYSOZYME-LIKE PROTEIN-RELATED"/>
    <property type="match status" value="1"/>
</dbReference>
<keyword evidence="3" id="KW-0812">Transmembrane</keyword>
<sequence>MKKIGTRIVLTVLICSVVMATIVGSTSIIRSINVIEKETKANLLEKALTYSRDFNEELILYETTVSNLYQFMDGTIDMTKLREEGYLSRYVNTTLDPIIERITKETKDCLGVYIVFDPKYTGKTEGVWYLGDISGDIKHVPNTELSSKDPSDPAVAWYYNTINSGAASWGDPYVNEETNFYIMSYTKPIMVDNIPIGVVGIDLSVETLKERVEDIKLYDTGYAFLLSKDYDYLIHPSLDSNSNLNTIDNGKYSYIADEIGSRDSGIIDTHFSGEGKIMTFSKLHGDKVIVLTVSKDEILEDMNNTIYIISAVMGIAIILTIFISIALGKRISNPIILVTEILDTTSQLDLRDIEETKKIKDILNRKDELGTILRATVILREEIRKIIRTIEETTEDVVENVHGLNSATRESSQSINDVAKTIEELAQASMEQAEDVEMSSEKLNRLAGEIKVAVENGEIVIESSNRAQRINQEGSETMNSMVDKFNITIKSSNILSENINSLLYKSQSIGNILNTIVGISEQTNLLALNAAIEAARAGEAGRGFAVVAEEIRKLSEQTGDATKTIEEILNDIQYEVGTTKENMSMSEEALKDASESLDESKKAFEEIYLSILTAMEAIEELGANLNIVDKEKGDVVLAIQSISSITEEAAASTEELSASMEEQAATMETISANADNLALIIENLSELVHKFKL</sequence>
<evidence type="ECO:0000313" key="6">
    <source>
        <dbReference type="Proteomes" id="UP000749471"/>
    </source>
</evidence>
<dbReference type="EMBL" id="JAHLPM010000002">
    <property type="protein sequence ID" value="MBU5437191.1"/>
    <property type="molecule type" value="Genomic_DNA"/>
</dbReference>
<feature type="domain" description="Methyl-accepting transducer" evidence="4">
    <location>
        <begin position="407"/>
        <end position="664"/>
    </location>
</feature>
<dbReference type="PROSITE" id="PS50111">
    <property type="entry name" value="CHEMOTAXIS_TRANSDUC_2"/>
    <property type="match status" value="1"/>
</dbReference>
<keyword evidence="3" id="KW-1133">Transmembrane helix</keyword>
<dbReference type="CDD" id="cd12912">
    <property type="entry name" value="PDC2_MCP_like"/>
    <property type="match status" value="1"/>
</dbReference>
<dbReference type="Proteomes" id="UP000749471">
    <property type="component" value="Unassembled WGS sequence"/>
</dbReference>
<dbReference type="Pfam" id="PF22673">
    <property type="entry name" value="MCP-like_PDC_1"/>
    <property type="match status" value="1"/>
</dbReference>
<accession>A0ABS6E2Q2</accession>
<name>A0ABS6E2Q2_9FIRM</name>
<keyword evidence="6" id="KW-1185">Reference proteome</keyword>
<proteinExistence type="predicted"/>
<evidence type="ECO:0000256" key="2">
    <source>
        <dbReference type="PROSITE-ProRule" id="PRU00284"/>
    </source>
</evidence>
<evidence type="ECO:0000256" key="3">
    <source>
        <dbReference type="SAM" id="Phobius"/>
    </source>
</evidence>
<dbReference type="Pfam" id="PF00015">
    <property type="entry name" value="MCPsignal"/>
    <property type="match status" value="1"/>
</dbReference>
<comment type="caution">
    <text evidence="5">The sequence shown here is derived from an EMBL/GenBank/DDBJ whole genome shotgun (WGS) entry which is preliminary data.</text>
</comment>
<keyword evidence="3" id="KW-0472">Membrane</keyword>
<dbReference type="InterPro" id="IPR004089">
    <property type="entry name" value="MCPsignal_dom"/>
</dbReference>
<evidence type="ECO:0000313" key="5">
    <source>
        <dbReference type="EMBL" id="MBU5437191.1"/>
    </source>
</evidence>
<organism evidence="5 6">
    <name type="scientific">Tissierella simiarum</name>
    <dbReference type="NCBI Taxonomy" id="2841534"/>
    <lineage>
        <taxon>Bacteria</taxon>
        <taxon>Bacillati</taxon>
        <taxon>Bacillota</taxon>
        <taxon>Tissierellia</taxon>
        <taxon>Tissierellales</taxon>
        <taxon>Tissierellaceae</taxon>
        <taxon>Tissierella</taxon>
    </lineage>
</organism>
<evidence type="ECO:0000256" key="1">
    <source>
        <dbReference type="ARBA" id="ARBA00023224"/>
    </source>
</evidence>
<gene>
    <name evidence="5" type="ORF">KQI42_04170</name>
</gene>
<feature type="transmembrane region" description="Helical" evidence="3">
    <location>
        <begin position="306"/>
        <end position="327"/>
    </location>
</feature>
<dbReference type="RefSeq" id="WP_216517030.1">
    <property type="nucleotide sequence ID" value="NZ_JAHLPM010000002.1"/>
</dbReference>
<dbReference type="PANTHER" id="PTHR32089">
    <property type="entry name" value="METHYL-ACCEPTING CHEMOTAXIS PROTEIN MCPB"/>
    <property type="match status" value="1"/>
</dbReference>
<dbReference type="SMART" id="SM00283">
    <property type="entry name" value="MA"/>
    <property type="match status" value="1"/>
</dbReference>
<evidence type="ECO:0000259" key="4">
    <source>
        <dbReference type="PROSITE" id="PS50111"/>
    </source>
</evidence>